<evidence type="ECO:0000313" key="1">
    <source>
        <dbReference type="EMBL" id="KZL64422.1"/>
    </source>
</evidence>
<accession>A0A166M8U1</accession>
<evidence type="ECO:0000313" key="2">
    <source>
        <dbReference type="Proteomes" id="UP000076552"/>
    </source>
</evidence>
<gene>
    <name evidence="1" type="ORF">CT0861_04960</name>
</gene>
<protein>
    <submittedName>
        <fullName evidence="1">Uncharacterized protein</fullName>
    </submittedName>
</protein>
<reference evidence="1 2" key="1">
    <citation type="submission" date="2015-06" db="EMBL/GenBank/DDBJ databases">
        <title>Survival trade-offs in plant roots during colonization by closely related pathogenic and mutualistic fungi.</title>
        <authorList>
            <person name="Hacquard S."/>
            <person name="Kracher B."/>
            <person name="Hiruma K."/>
            <person name="Weinman A."/>
            <person name="Muench P."/>
            <person name="Garrido Oter R."/>
            <person name="Ver Loren van Themaat E."/>
            <person name="Dallerey J.-F."/>
            <person name="Damm U."/>
            <person name="Henrissat B."/>
            <person name="Lespinet O."/>
            <person name="Thon M."/>
            <person name="Kemen E."/>
            <person name="McHardy A.C."/>
            <person name="Schulze-Lefert P."/>
            <person name="O'Connell R.J."/>
        </authorList>
    </citation>
    <scope>NUCLEOTIDE SEQUENCE [LARGE SCALE GENOMIC DNA]</scope>
    <source>
        <strain evidence="1 2">0861</strain>
    </source>
</reference>
<dbReference type="STRING" id="708197.A0A166M8U1"/>
<dbReference type="EMBL" id="LFIV01000286">
    <property type="protein sequence ID" value="KZL64422.1"/>
    <property type="molecule type" value="Genomic_DNA"/>
</dbReference>
<proteinExistence type="predicted"/>
<comment type="caution">
    <text evidence="1">The sequence shown here is derived from an EMBL/GenBank/DDBJ whole genome shotgun (WGS) entry which is preliminary data.</text>
</comment>
<dbReference type="AlphaFoldDB" id="A0A166M8U1"/>
<sequence>MDAAMLIFLGAPDLPTVKGAVSPLFSSMGGASSRPPPPPRVAKTLQSTTIWVQHLPPIISETSRQAILATAQLRNKYLAGDEASASPHAVASVVERLQVLIEAAQEAANIRDFTILVIEETVLRLLTDTGPPSQSLLDLARAVNPFLNYHPADEDAQGPGPSSGENDSLLVSFRQSDLSLIDDPEKDLLVLLHYCDPSNLRSSLEETMAQLSTMADKYGNIKDLDLRKEPLSEIETYIHWVSFYLTANIPPGGLSPGLAAKLDFEKSIQMSRLLTICEMLLNDERIDQICFLLMFLRRCIAAQDKTWWRSRTKHILKGMKKRRASRAQWHVDFADEALSNLKVLKNQVEDRWSRGGSLITERQDIELGKMKGD</sequence>
<dbReference type="Proteomes" id="UP000076552">
    <property type="component" value="Unassembled WGS sequence"/>
</dbReference>
<organism evidence="1 2">
    <name type="scientific">Colletotrichum tofieldiae</name>
    <dbReference type="NCBI Taxonomy" id="708197"/>
    <lineage>
        <taxon>Eukaryota</taxon>
        <taxon>Fungi</taxon>
        <taxon>Dikarya</taxon>
        <taxon>Ascomycota</taxon>
        <taxon>Pezizomycotina</taxon>
        <taxon>Sordariomycetes</taxon>
        <taxon>Hypocreomycetidae</taxon>
        <taxon>Glomerellales</taxon>
        <taxon>Glomerellaceae</taxon>
        <taxon>Colletotrichum</taxon>
        <taxon>Colletotrichum spaethianum species complex</taxon>
    </lineage>
</organism>
<name>A0A166M8U1_9PEZI</name>
<keyword evidence="2" id="KW-1185">Reference proteome</keyword>